<dbReference type="InterPro" id="IPR015943">
    <property type="entry name" value="WD40/YVTN_repeat-like_dom_sf"/>
</dbReference>
<evidence type="ECO:0000256" key="2">
    <source>
        <dbReference type="ARBA" id="ARBA00022574"/>
    </source>
</evidence>
<dbReference type="GO" id="GO:0061685">
    <property type="term" value="F:diphthine methylesterase activity"/>
    <property type="evidence" value="ECO:0000318"/>
    <property type="project" value="GO_Central"/>
</dbReference>
<dbReference type="InterPro" id="IPR001680">
    <property type="entry name" value="WD40_rpt"/>
</dbReference>
<dbReference type="OMA" id="LDMKWLP"/>
<dbReference type="InterPro" id="IPR036322">
    <property type="entry name" value="WD40_repeat_dom_sf"/>
</dbReference>
<dbReference type="EC" id="3.1.1.97" evidence="6"/>
<dbReference type="SUPFAM" id="SSF50978">
    <property type="entry name" value="WD40 repeat-like"/>
    <property type="match status" value="1"/>
</dbReference>
<dbReference type="InterPro" id="IPR052415">
    <property type="entry name" value="Diphthine_MTase"/>
</dbReference>
<dbReference type="eggNOG" id="KOG0280">
    <property type="taxonomic scope" value="Eukaryota"/>
</dbReference>
<evidence type="ECO:0000256" key="4">
    <source>
        <dbReference type="ARBA" id="ARBA00022801"/>
    </source>
</evidence>
<comment type="pathway">
    <text evidence="1">Protein modification; peptidyl-diphthamide biosynthesis.</text>
</comment>
<dbReference type="PANTHER" id="PTHR46042:SF1">
    <property type="entry name" value="DIPHTHINE METHYLTRANSFERASE"/>
    <property type="match status" value="1"/>
</dbReference>
<proteinExistence type="inferred from homology"/>
<dbReference type="EMBL" id="KE651167">
    <property type="protein sequence ID" value="EEB09626.2"/>
    <property type="molecule type" value="Genomic_DNA"/>
</dbReference>
<gene>
    <name evidence="9" type="primary">dph7</name>
    <name evidence="8" type="ORF">SJAG_04846</name>
</gene>
<organism evidence="8 10">
    <name type="scientific">Schizosaccharomyces japonicus (strain yFS275 / FY16936)</name>
    <name type="common">Fission yeast</name>
    <dbReference type="NCBI Taxonomy" id="402676"/>
    <lineage>
        <taxon>Eukaryota</taxon>
        <taxon>Fungi</taxon>
        <taxon>Dikarya</taxon>
        <taxon>Ascomycota</taxon>
        <taxon>Taphrinomycotina</taxon>
        <taxon>Schizosaccharomycetes</taxon>
        <taxon>Schizosaccharomycetales</taxon>
        <taxon>Schizosaccharomycetaceae</taxon>
        <taxon>Schizosaccharomyces</taxon>
    </lineage>
</organism>
<reference evidence="8 10" key="1">
    <citation type="journal article" date="2011" name="Science">
        <title>Comparative functional genomics of the fission yeasts.</title>
        <authorList>
            <person name="Rhind N."/>
            <person name="Chen Z."/>
            <person name="Yassour M."/>
            <person name="Thompson D.A."/>
            <person name="Haas B.J."/>
            <person name="Habib N."/>
            <person name="Wapinski I."/>
            <person name="Roy S."/>
            <person name="Lin M.F."/>
            <person name="Heiman D.I."/>
            <person name="Young S.K."/>
            <person name="Furuya K."/>
            <person name="Guo Y."/>
            <person name="Pidoux A."/>
            <person name="Chen H.M."/>
            <person name="Robbertse B."/>
            <person name="Goldberg J.M."/>
            <person name="Aoki K."/>
            <person name="Bayne E.H."/>
            <person name="Berlin A.M."/>
            <person name="Desjardins C.A."/>
            <person name="Dobbs E."/>
            <person name="Dukaj L."/>
            <person name="Fan L."/>
            <person name="FitzGerald M.G."/>
            <person name="French C."/>
            <person name="Gujja S."/>
            <person name="Hansen K."/>
            <person name="Keifenheim D."/>
            <person name="Levin J.Z."/>
            <person name="Mosher R.A."/>
            <person name="Mueller C.A."/>
            <person name="Pfiffner J."/>
            <person name="Priest M."/>
            <person name="Russ C."/>
            <person name="Smialowska A."/>
            <person name="Swoboda P."/>
            <person name="Sykes S.M."/>
            <person name="Vaughn M."/>
            <person name="Vengrova S."/>
            <person name="Yoder R."/>
            <person name="Zeng Q."/>
            <person name="Allshire R."/>
            <person name="Baulcombe D."/>
            <person name="Birren B.W."/>
            <person name="Brown W."/>
            <person name="Ekwall K."/>
            <person name="Kellis M."/>
            <person name="Leatherwood J."/>
            <person name="Levin H."/>
            <person name="Margalit H."/>
            <person name="Martienssen R."/>
            <person name="Nieduszynski C.A."/>
            <person name="Spatafora J.W."/>
            <person name="Friedman N."/>
            <person name="Dalgaard J.Z."/>
            <person name="Baumann P."/>
            <person name="Niki H."/>
            <person name="Regev A."/>
            <person name="Nusbaum C."/>
        </authorList>
    </citation>
    <scope>NUCLEOTIDE SEQUENCE [LARGE SCALE GENOMIC DNA]</scope>
    <source>
        <strain evidence="10">yFS275 / FY16936</strain>
    </source>
</reference>
<name>B6K7X2_SCHJY</name>
<evidence type="ECO:0000313" key="10">
    <source>
        <dbReference type="Proteomes" id="UP000001744"/>
    </source>
</evidence>
<dbReference type="RefSeq" id="XP_002175919.2">
    <property type="nucleotide sequence ID" value="XM_002175883.2"/>
</dbReference>
<dbReference type="GeneID" id="7050768"/>
<sequence>MAPFLDTVFTEWPADVCKFSKAFPEICIVGTYLLNEETRVRTGKLILYDTRNNKLNRIFETECDAILDFKWSPIKPALLFVAHSTGKISVYEHHEESRLRPLRVDQLVDETVLLLALDFSPEGDTLAVSTSAGQVLLVDAETGELCGEPWSEHGFEAWTVHWSRDVDKSPNVLYSGGDDAALICYDRRMPGMSVWKNRRVHTTGVVSILSRQSFGPYMLTGEYGDIIHTLDVRSACLPLADKNLGGGVWRLEHMYTDSVTRSHDILGILMHRGAQVLRVPAGFEDIELHSQVFDEHESMCYGGDWRSQDNTFATCSFYDKRVCLWKASPMNESSTAIE</sequence>
<dbReference type="VEuPathDB" id="FungiDB:SJAG_04846"/>
<dbReference type="SMART" id="SM00320">
    <property type="entry name" value="WD40"/>
    <property type="match status" value="4"/>
</dbReference>
<dbReference type="Gene3D" id="2.130.10.10">
    <property type="entry name" value="YVTN repeat-like/Quinoprotein amine dehydrogenase"/>
    <property type="match status" value="1"/>
</dbReference>
<dbReference type="OrthoDB" id="1930760at2759"/>
<keyword evidence="4" id="KW-0378">Hydrolase</keyword>
<dbReference type="AlphaFoldDB" id="B6K7X2"/>
<keyword evidence="3" id="KW-0677">Repeat</keyword>
<evidence type="ECO:0000256" key="6">
    <source>
        <dbReference type="ARBA" id="ARBA00039131"/>
    </source>
</evidence>
<comment type="similarity">
    <text evidence="5">Belongs to the DPH7 family.</text>
</comment>
<accession>B6K7X2</accession>
<dbReference type="Proteomes" id="UP000001744">
    <property type="component" value="Unassembled WGS sequence"/>
</dbReference>
<evidence type="ECO:0000256" key="7">
    <source>
        <dbReference type="ARBA" id="ARBA00047551"/>
    </source>
</evidence>
<evidence type="ECO:0000313" key="9">
    <source>
        <dbReference type="JaponicusDB" id="SJAG_04846"/>
    </source>
</evidence>
<evidence type="ECO:0000256" key="1">
    <source>
        <dbReference type="ARBA" id="ARBA00005156"/>
    </source>
</evidence>
<dbReference type="GO" id="GO:0017183">
    <property type="term" value="P:protein histidyl modification to diphthamide"/>
    <property type="evidence" value="ECO:0000318"/>
    <property type="project" value="GO_Central"/>
</dbReference>
<dbReference type="PANTHER" id="PTHR46042">
    <property type="entry name" value="DIPHTHINE METHYLTRANSFERASE"/>
    <property type="match status" value="1"/>
</dbReference>
<protein>
    <recommendedName>
        <fullName evidence="6">methylated diphthine methylhydrolase</fullName>
        <ecNumber evidence="6">3.1.1.97</ecNumber>
    </recommendedName>
</protein>
<comment type="catalytic activity">
    <reaction evidence="7">
        <text>diphthine methyl ester-[translation elongation factor 2] + H2O = diphthine-[translation elongation factor 2] + methanol + H(+)</text>
        <dbReference type="Rhea" id="RHEA:42656"/>
        <dbReference type="Rhea" id="RHEA-COMP:10172"/>
        <dbReference type="Rhea" id="RHEA-COMP:10173"/>
        <dbReference type="ChEBI" id="CHEBI:15377"/>
        <dbReference type="ChEBI" id="CHEBI:15378"/>
        <dbReference type="ChEBI" id="CHEBI:17790"/>
        <dbReference type="ChEBI" id="CHEBI:79005"/>
        <dbReference type="ChEBI" id="CHEBI:82696"/>
        <dbReference type="EC" id="3.1.1.97"/>
    </reaction>
</comment>
<dbReference type="JaponicusDB" id="SJAG_04846">
    <property type="gene designation" value="dph7"/>
</dbReference>
<keyword evidence="10" id="KW-1185">Reference proteome</keyword>
<evidence type="ECO:0000313" key="8">
    <source>
        <dbReference type="EMBL" id="EEB09626.2"/>
    </source>
</evidence>
<keyword evidence="2" id="KW-0853">WD repeat</keyword>
<dbReference type="HOGENOM" id="CLU_036100_0_0_1"/>
<evidence type="ECO:0000256" key="5">
    <source>
        <dbReference type="ARBA" id="ARBA00038092"/>
    </source>
</evidence>
<evidence type="ECO:0000256" key="3">
    <source>
        <dbReference type="ARBA" id="ARBA00022737"/>
    </source>
</evidence>
<dbReference type="STRING" id="402676.B6K7X2"/>
<dbReference type="GO" id="GO:0005737">
    <property type="term" value="C:cytoplasm"/>
    <property type="evidence" value="ECO:0000318"/>
    <property type="project" value="GO_Central"/>
</dbReference>